<name>A0A2K8KLX3_9GAMM</name>
<reference evidence="5 6" key="1">
    <citation type="journal article" date="2017" name="Environ. Microbiol.">
        <title>Genomic and physiological analyses of 'Reinekea forsetii' reveal a versatile opportunistic lifestyle during spring algae blooms.</title>
        <authorList>
            <person name="Avci B."/>
            <person name="Hahnke R.L."/>
            <person name="Chafee M."/>
            <person name="Fischer T."/>
            <person name="Gruber-Vodicka H."/>
            <person name="Tegetmeyer H.E."/>
            <person name="Harder J."/>
            <person name="Fuchs B.M."/>
            <person name="Amann R.I."/>
            <person name="Teeling H."/>
        </authorList>
    </citation>
    <scope>NUCLEOTIDE SEQUENCE [LARGE SCALE GENOMIC DNA]</scope>
    <source>
        <strain evidence="5 6">Hel1_31_D35</strain>
    </source>
</reference>
<dbReference type="PANTHER" id="PTHR43434:SF1">
    <property type="entry name" value="PHOSPHOGLYCOLATE PHOSPHATASE"/>
    <property type="match status" value="1"/>
</dbReference>
<dbReference type="KEGG" id="rfo:REIFOR_00689"/>
<dbReference type="PANTHER" id="PTHR43434">
    <property type="entry name" value="PHOSPHOGLYCOLATE PHOSPHATASE"/>
    <property type="match status" value="1"/>
</dbReference>
<evidence type="ECO:0000256" key="3">
    <source>
        <dbReference type="ARBA" id="ARBA00006171"/>
    </source>
</evidence>
<evidence type="ECO:0000256" key="2">
    <source>
        <dbReference type="ARBA" id="ARBA00004818"/>
    </source>
</evidence>
<comment type="pathway">
    <text evidence="2">Organic acid metabolism; glycolate biosynthesis; glycolate from 2-phosphoglycolate: step 1/1.</text>
</comment>
<gene>
    <name evidence="5" type="ORF">REIFOR_00689</name>
</gene>
<dbReference type="GO" id="GO:0006281">
    <property type="term" value="P:DNA repair"/>
    <property type="evidence" value="ECO:0007669"/>
    <property type="project" value="TreeGrafter"/>
</dbReference>
<comment type="similarity">
    <text evidence="3">Belongs to the HAD-like hydrolase superfamily. CbbY/CbbZ/Gph/YieH family.</text>
</comment>
<dbReference type="Pfam" id="PF13419">
    <property type="entry name" value="HAD_2"/>
    <property type="match status" value="1"/>
</dbReference>
<dbReference type="InterPro" id="IPR023214">
    <property type="entry name" value="HAD_sf"/>
</dbReference>
<dbReference type="EC" id="3.1.3.18" evidence="4"/>
<dbReference type="NCBIfam" id="TIGR01549">
    <property type="entry name" value="HAD-SF-IA-v1"/>
    <property type="match status" value="1"/>
</dbReference>
<dbReference type="SUPFAM" id="SSF56784">
    <property type="entry name" value="HAD-like"/>
    <property type="match status" value="1"/>
</dbReference>
<dbReference type="InterPro" id="IPR006439">
    <property type="entry name" value="HAD-SF_hydro_IA"/>
</dbReference>
<evidence type="ECO:0000256" key="1">
    <source>
        <dbReference type="ARBA" id="ARBA00000830"/>
    </source>
</evidence>
<dbReference type="Proteomes" id="UP000229757">
    <property type="component" value="Chromosome"/>
</dbReference>
<dbReference type="EMBL" id="CP011797">
    <property type="protein sequence ID" value="ATX75857.1"/>
    <property type="molecule type" value="Genomic_DNA"/>
</dbReference>
<evidence type="ECO:0000256" key="4">
    <source>
        <dbReference type="ARBA" id="ARBA00013078"/>
    </source>
</evidence>
<dbReference type="InterPro" id="IPR041492">
    <property type="entry name" value="HAD_2"/>
</dbReference>
<sequence>MEALERDGLVDLIDEVIGGDKVKDSKPSPDGLNMAIRNSKIDLKNTLYVGDSKSDGLAARAAGIGFVAVLTGMTARDDLNKFNPIEVIDDLRELNQAVRSFRSTNEIEQAVASDQDKLG</sequence>
<dbReference type="AlphaFoldDB" id="A0A2K8KLX3"/>
<proteinExistence type="inferred from homology"/>
<evidence type="ECO:0000313" key="6">
    <source>
        <dbReference type="Proteomes" id="UP000229757"/>
    </source>
</evidence>
<keyword evidence="5" id="KW-0378">Hydrolase</keyword>
<dbReference type="InterPro" id="IPR036412">
    <property type="entry name" value="HAD-like_sf"/>
</dbReference>
<organism evidence="5 6">
    <name type="scientific">Reinekea forsetii</name>
    <dbReference type="NCBI Taxonomy" id="1336806"/>
    <lineage>
        <taxon>Bacteria</taxon>
        <taxon>Pseudomonadati</taxon>
        <taxon>Pseudomonadota</taxon>
        <taxon>Gammaproteobacteria</taxon>
        <taxon>Oceanospirillales</taxon>
        <taxon>Saccharospirillaceae</taxon>
        <taxon>Reinekea</taxon>
    </lineage>
</organism>
<dbReference type="InterPro" id="IPR050155">
    <property type="entry name" value="HAD-like_hydrolase_sf"/>
</dbReference>
<evidence type="ECO:0000313" key="5">
    <source>
        <dbReference type="EMBL" id="ATX75857.1"/>
    </source>
</evidence>
<dbReference type="GO" id="GO:0008967">
    <property type="term" value="F:phosphoglycolate phosphatase activity"/>
    <property type="evidence" value="ECO:0007669"/>
    <property type="project" value="UniProtKB-EC"/>
</dbReference>
<keyword evidence="6" id="KW-1185">Reference proteome</keyword>
<dbReference type="Gene3D" id="3.40.50.1000">
    <property type="entry name" value="HAD superfamily/HAD-like"/>
    <property type="match status" value="1"/>
</dbReference>
<protein>
    <recommendedName>
        <fullName evidence="4">phosphoglycolate phosphatase</fullName>
        <ecNumber evidence="4">3.1.3.18</ecNumber>
    </recommendedName>
</protein>
<comment type="catalytic activity">
    <reaction evidence="1">
        <text>2-phosphoglycolate + H2O = glycolate + phosphate</text>
        <dbReference type="Rhea" id="RHEA:14369"/>
        <dbReference type="ChEBI" id="CHEBI:15377"/>
        <dbReference type="ChEBI" id="CHEBI:29805"/>
        <dbReference type="ChEBI" id="CHEBI:43474"/>
        <dbReference type="ChEBI" id="CHEBI:58033"/>
        <dbReference type="EC" id="3.1.3.18"/>
    </reaction>
</comment>
<accession>A0A2K8KLX3</accession>